<evidence type="ECO:0000313" key="3">
    <source>
        <dbReference type="Proteomes" id="UP001596368"/>
    </source>
</evidence>
<dbReference type="InterPro" id="IPR039424">
    <property type="entry name" value="SBP_5"/>
</dbReference>
<dbReference type="AlphaFoldDB" id="A0ABD5XVM7"/>
<reference evidence="2 3" key="1">
    <citation type="journal article" date="2019" name="Int. J. Syst. Evol. Microbiol.">
        <title>The Global Catalogue of Microorganisms (GCM) 10K type strain sequencing project: providing services to taxonomists for standard genome sequencing and annotation.</title>
        <authorList>
            <consortium name="The Broad Institute Genomics Platform"/>
            <consortium name="The Broad Institute Genome Sequencing Center for Infectious Disease"/>
            <person name="Wu L."/>
            <person name="Ma J."/>
        </authorList>
    </citation>
    <scope>NUCLEOTIDE SEQUENCE [LARGE SCALE GENOMIC DNA]</scope>
    <source>
        <strain evidence="2 3">DT92</strain>
    </source>
</reference>
<dbReference type="PANTHER" id="PTHR30290:SF65">
    <property type="entry name" value="MONOACYL PHOSPHATIDYLINOSITOL TETRAMANNOSIDE-BINDING PROTEIN LPQW-RELATED"/>
    <property type="match status" value="1"/>
</dbReference>
<dbReference type="PANTHER" id="PTHR30290">
    <property type="entry name" value="PERIPLASMIC BINDING COMPONENT OF ABC TRANSPORTER"/>
    <property type="match status" value="1"/>
</dbReference>
<organism evidence="2 3">
    <name type="scientific">Halobaculum litoreum</name>
    <dbReference type="NCBI Taxonomy" id="3031998"/>
    <lineage>
        <taxon>Archaea</taxon>
        <taxon>Methanobacteriati</taxon>
        <taxon>Methanobacteriota</taxon>
        <taxon>Stenosarchaea group</taxon>
        <taxon>Halobacteria</taxon>
        <taxon>Halobacteriales</taxon>
        <taxon>Haloferacaceae</taxon>
        <taxon>Halobaculum</taxon>
    </lineage>
</organism>
<dbReference type="InterPro" id="IPR000914">
    <property type="entry name" value="SBP_5_dom"/>
</dbReference>
<gene>
    <name evidence="2" type="ORF">ACFQRB_18865</name>
</gene>
<evidence type="ECO:0000313" key="2">
    <source>
        <dbReference type="EMBL" id="MFC7137946.1"/>
    </source>
</evidence>
<dbReference type="Proteomes" id="UP001596368">
    <property type="component" value="Unassembled WGS sequence"/>
</dbReference>
<feature type="domain" description="Solute-binding protein family 5" evidence="1">
    <location>
        <begin position="5"/>
        <end position="184"/>
    </location>
</feature>
<proteinExistence type="predicted"/>
<dbReference type="Pfam" id="PF00496">
    <property type="entry name" value="SBP_bac_5"/>
    <property type="match status" value="1"/>
</dbReference>
<evidence type="ECO:0000259" key="1">
    <source>
        <dbReference type="Pfam" id="PF00496"/>
    </source>
</evidence>
<keyword evidence="3" id="KW-1185">Reference proteome</keyword>
<sequence>MPRHWGMGMVFNFEEEPVDDPRVRKAIAHVINRENVAKNSGAGTNSKIAVSYPTGLTGEFSGQVEDAWLEGVVDEFDTYGPGTAQTDEAAQLLRDAGYEKQDGTWTKDGEALALPIKGPAGFSDWVAGAQTIVSQLKDFGIEAEAVMKENSSYWGQDYPNSNFVVGLQGWASYSQSYPYFHYKWIFNSWDATNAWNLPSEFSAAVLHEDVRSEEAVEPATLVSGCRPRAPGTTEATEPIPS</sequence>
<comment type="caution">
    <text evidence="2">The sequence shown here is derived from an EMBL/GenBank/DDBJ whole genome shotgun (WGS) entry which is preliminary data.</text>
</comment>
<protein>
    <submittedName>
        <fullName evidence="2">ABC transporter substrate-binding protein</fullName>
    </submittedName>
</protein>
<name>A0ABD5XVM7_9EURY</name>
<accession>A0ABD5XVM7</accession>
<dbReference type="SUPFAM" id="SSF53850">
    <property type="entry name" value="Periplasmic binding protein-like II"/>
    <property type="match status" value="1"/>
</dbReference>
<dbReference type="EMBL" id="JBHSZG010000008">
    <property type="protein sequence ID" value="MFC7137946.1"/>
    <property type="molecule type" value="Genomic_DNA"/>
</dbReference>
<dbReference type="Gene3D" id="3.10.105.10">
    <property type="entry name" value="Dipeptide-binding Protein, Domain 3"/>
    <property type="match status" value="1"/>
</dbReference>